<protein>
    <recommendedName>
        <fullName evidence="4">SF3 helicase domain-containing protein</fullName>
    </recommendedName>
</protein>
<gene>
    <name evidence="5" type="ORF">KFL_008790040</name>
</gene>
<accession>A0A1Y1ITD1</accession>
<dbReference type="PANTHER" id="PTHR35372:SF2">
    <property type="entry name" value="SF3 HELICASE DOMAIN-CONTAINING PROTEIN"/>
    <property type="match status" value="1"/>
</dbReference>
<keyword evidence="3" id="KW-0067">ATP-binding</keyword>
<evidence type="ECO:0000256" key="1">
    <source>
        <dbReference type="ARBA" id="ARBA00022741"/>
    </source>
</evidence>
<evidence type="ECO:0000256" key="3">
    <source>
        <dbReference type="ARBA" id="ARBA00022840"/>
    </source>
</evidence>
<dbReference type="Gene3D" id="3.40.50.300">
    <property type="entry name" value="P-loop containing nucleotide triphosphate hydrolases"/>
    <property type="match status" value="1"/>
</dbReference>
<dbReference type="Pfam" id="PF08706">
    <property type="entry name" value="D5_N"/>
    <property type="match status" value="1"/>
</dbReference>
<dbReference type="InterPro" id="IPR051620">
    <property type="entry name" value="ORF904-like_C"/>
</dbReference>
<organism evidence="5 6">
    <name type="scientific">Klebsormidium nitens</name>
    <name type="common">Green alga</name>
    <name type="synonym">Ulothrix nitens</name>
    <dbReference type="NCBI Taxonomy" id="105231"/>
    <lineage>
        <taxon>Eukaryota</taxon>
        <taxon>Viridiplantae</taxon>
        <taxon>Streptophyta</taxon>
        <taxon>Klebsormidiophyceae</taxon>
        <taxon>Klebsormidiales</taxon>
        <taxon>Klebsormidiaceae</taxon>
        <taxon>Klebsormidium</taxon>
    </lineage>
</organism>
<evidence type="ECO:0000313" key="6">
    <source>
        <dbReference type="Proteomes" id="UP000054558"/>
    </source>
</evidence>
<dbReference type="InterPro" id="IPR006500">
    <property type="entry name" value="Helicase_put_C_phage/plasmid"/>
</dbReference>
<dbReference type="InterPro" id="IPR027417">
    <property type="entry name" value="P-loop_NTPase"/>
</dbReference>
<dbReference type="InterPro" id="IPR014015">
    <property type="entry name" value="Helicase_SF3_DNA-vir"/>
</dbReference>
<dbReference type="OrthoDB" id="2375545at2759"/>
<dbReference type="EMBL" id="DF237828">
    <property type="protein sequence ID" value="GAQ91907.1"/>
    <property type="molecule type" value="Genomic_DNA"/>
</dbReference>
<keyword evidence="1" id="KW-0547">Nucleotide-binding</keyword>
<dbReference type="NCBIfam" id="TIGR01613">
    <property type="entry name" value="primase_Cterm"/>
    <property type="match status" value="1"/>
</dbReference>
<dbReference type="Proteomes" id="UP000054558">
    <property type="component" value="Unassembled WGS sequence"/>
</dbReference>
<dbReference type="PANTHER" id="PTHR35372">
    <property type="entry name" value="ATP BINDING PROTEIN-RELATED"/>
    <property type="match status" value="1"/>
</dbReference>
<feature type="domain" description="SF3 helicase" evidence="4">
    <location>
        <begin position="412"/>
        <end position="578"/>
    </location>
</feature>
<keyword evidence="2" id="KW-0378">Hydrolase</keyword>
<dbReference type="PROSITE" id="PS51206">
    <property type="entry name" value="SF3_HELICASE_1"/>
    <property type="match status" value="1"/>
</dbReference>
<dbReference type="GO" id="GO:0016787">
    <property type="term" value="F:hydrolase activity"/>
    <property type="evidence" value="ECO:0007669"/>
    <property type="project" value="UniProtKB-KW"/>
</dbReference>
<name>A0A1Y1ITD1_KLENI</name>
<dbReference type="GO" id="GO:0005524">
    <property type="term" value="F:ATP binding"/>
    <property type="evidence" value="ECO:0007669"/>
    <property type="project" value="UniProtKB-KW"/>
</dbReference>
<dbReference type="InterPro" id="IPR014818">
    <property type="entry name" value="Phage/plasmid_primase_P4_C"/>
</dbReference>
<evidence type="ECO:0000313" key="5">
    <source>
        <dbReference type="EMBL" id="GAQ91907.1"/>
    </source>
</evidence>
<reference evidence="5 6" key="1">
    <citation type="journal article" date="2014" name="Nat. Commun.">
        <title>Klebsormidium flaccidum genome reveals primary factors for plant terrestrial adaptation.</title>
        <authorList>
            <person name="Hori K."/>
            <person name="Maruyama F."/>
            <person name="Fujisawa T."/>
            <person name="Togashi T."/>
            <person name="Yamamoto N."/>
            <person name="Seo M."/>
            <person name="Sato S."/>
            <person name="Yamada T."/>
            <person name="Mori H."/>
            <person name="Tajima N."/>
            <person name="Moriyama T."/>
            <person name="Ikeuchi M."/>
            <person name="Watanabe M."/>
            <person name="Wada H."/>
            <person name="Kobayashi K."/>
            <person name="Saito M."/>
            <person name="Masuda T."/>
            <person name="Sasaki-Sekimoto Y."/>
            <person name="Mashiguchi K."/>
            <person name="Awai K."/>
            <person name="Shimojima M."/>
            <person name="Masuda S."/>
            <person name="Iwai M."/>
            <person name="Nobusawa T."/>
            <person name="Narise T."/>
            <person name="Kondo S."/>
            <person name="Saito H."/>
            <person name="Sato R."/>
            <person name="Murakawa M."/>
            <person name="Ihara Y."/>
            <person name="Oshima-Yamada Y."/>
            <person name="Ohtaka K."/>
            <person name="Satoh M."/>
            <person name="Sonobe K."/>
            <person name="Ishii M."/>
            <person name="Ohtani R."/>
            <person name="Kanamori-Sato M."/>
            <person name="Honoki R."/>
            <person name="Miyazaki D."/>
            <person name="Mochizuki H."/>
            <person name="Umetsu J."/>
            <person name="Higashi K."/>
            <person name="Shibata D."/>
            <person name="Kamiya Y."/>
            <person name="Sato N."/>
            <person name="Nakamura Y."/>
            <person name="Tabata S."/>
            <person name="Ida S."/>
            <person name="Kurokawa K."/>
            <person name="Ohta H."/>
        </authorList>
    </citation>
    <scope>NUCLEOTIDE SEQUENCE [LARGE SCALE GENOMIC DNA]</scope>
    <source>
        <strain evidence="5 6">NIES-2285</strain>
    </source>
</reference>
<evidence type="ECO:0000259" key="4">
    <source>
        <dbReference type="PROSITE" id="PS51206"/>
    </source>
</evidence>
<keyword evidence="6" id="KW-1185">Reference proteome</keyword>
<dbReference type="AlphaFoldDB" id="A0A1Y1ITD1"/>
<sequence length="644" mass="72102">MPAWLVDTINRGRSTGAAPSIAVPDSAPPGPAVDGCGEVDQNLASEDEPVQPTRPVELVAAGAKPVPFLQDGSLVRELQKLLKEKANDSSSTYGSSLPHGLYGTFYCFRTTGPRTCFFGREHSGSNNFNLLKRGRDVFYRCHGDLCSHEPVRKLGELTLEAGLQDATNEAVSPQDQMNLFRKYREQGKSQFLAFVAEVARDGNGEPFAGLAKIFSHIYKIEGRILNTGDRKTFFYWDGRGWVEDTCNKVLSVFAAQMGALLSWYGMEFVVLFKKLFADKLCESNPGLKDLDQATLQKHVQDPKNKLLRDECKQLAGNILPEIRFNVQDPTIVKKCLHYVVTDLYVSDLSSHMNENPLLVNFQNGVGYIPTGELMKPHPSHLCSLVAGGEYHAKPTGTRSKFKEFLLDIANNDEDVVRWKILYLGYGMSGYTDEEIVNFWWGEGGNGKGALKQAILAAWGEYAIICSKHIFMKTKDDTASAASSHLAQLKGVRFGLADELDDGQTINAATIKEQTGGGKISARELFEKMKNFIPTHKLVLLTNNKPRIPVEEVNAGLLRRIVLEPYLNQYVEDSEYNPNIPHHRRADVGLKMYLESKEGIEDVIRVAFEGARDWYKIRTAKELDERKATAERETREWQEARLEEL</sequence>
<proteinExistence type="predicted"/>
<evidence type="ECO:0000256" key="2">
    <source>
        <dbReference type="ARBA" id="ARBA00022801"/>
    </source>
</evidence>